<proteinExistence type="predicted"/>
<comment type="caution">
    <text evidence="1">The sequence shown here is derived from an EMBL/GenBank/DDBJ whole genome shotgun (WGS) entry which is preliminary data.</text>
</comment>
<gene>
    <name evidence="1" type="ORF">R3P38DRAFT_2807160</name>
</gene>
<dbReference type="AlphaFoldDB" id="A0AAV9ZIA8"/>
<accession>A0AAV9ZIA8</accession>
<evidence type="ECO:0000313" key="2">
    <source>
        <dbReference type="Proteomes" id="UP001362999"/>
    </source>
</evidence>
<organism evidence="1 2">
    <name type="scientific">Favolaschia claudopus</name>
    <dbReference type="NCBI Taxonomy" id="2862362"/>
    <lineage>
        <taxon>Eukaryota</taxon>
        <taxon>Fungi</taxon>
        <taxon>Dikarya</taxon>
        <taxon>Basidiomycota</taxon>
        <taxon>Agaricomycotina</taxon>
        <taxon>Agaricomycetes</taxon>
        <taxon>Agaricomycetidae</taxon>
        <taxon>Agaricales</taxon>
        <taxon>Marasmiineae</taxon>
        <taxon>Mycenaceae</taxon>
        <taxon>Favolaschia</taxon>
    </lineage>
</organism>
<reference evidence="1 2" key="1">
    <citation type="journal article" date="2024" name="J Genomics">
        <title>Draft genome sequencing and assembly of Favolaschia claudopus CIRM-BRFM 2984 isolated from oak limbs.</title>
        <authorList>
            <person name="Navarro D."/>
            <person name="Drula E."/>
            <person name="Chaduli D."/>
            <person name="Cazenave R."/>
            <person name="Ahrendt S."/>
            <person name="Wang J."/>
            <person name="Lipzen A."/>
            <person name="Daum C."/>
            <person name="Barry K."/>
            <person name="Grigoriev I.V."/>
            <person name="Favel A."/>
            <person name="Rosso M.N."/>
            <person name="Martin F."/>
        </authorList>
    </citation>
    <scope>NUCLEOTIDE SEQUENCE [LARGE SCALE GENOMIC DNA]</scope>
    <source>
        <strain evidence="1 2">CIRM-BRFM 2984</strain>
    </source>
</reference>
<name>A0AAV9ZIA8_9AGAR</name>
<sequence length="168" mass="17785">MSTSGTWAIDGDQVSASIAYERSCVRHRHGHGTHAREDIQSSPVPMHITCLPPSRPVLLQARRRRRRLHIHVNVHQLLPLPLLHVVEAATRMIRIPSVPVNSESSAFSSGTAVGRDTGVDVEGGVGLGWPVAGAGGEVASEIGVDGVVEGKEVDGCRLRGGSVTPNSN</sequence>
<dbReference type="Proteomes" id="UP001362999">
    <property type="component" value="Unassembled WGS sequence"/>
</dbReference>
<keyword evidence="2" id="KW-1185">Reference proteome</keyword>
<evidence type="ECO:0000313" key="1">
    <source>
        <dbReference type="EMBL" id="KAK6983956.1"/>
    </source>
</evidence>
<dbReference type="EMBL" id="JAWWNJ010000143">
    <property type="protein sequence ID" value="KAK6983956.1"/>
    <property type="molecule type" value="Genomic_DNA"/>
</dbReference>
<protein>
    <submittedName>
        <fullName evidence="1">Uncharacterized protein</fullName>
    </submittedName>
</protein>